<dbReference type="Proteomes" id="UP000265520">
    <property type="component" value="Unassembled WGS sequence"/>
</dbReference>
<organism evidence="2 3">
    <name type="scientific">Trifolium medium</name>
    <dbReference type="NCBI Taxonomy" id="97028"/>
    <lineage>
        <taxon>Eukaryota</taxon>
        <taxon>Viridiplantae</taxon>
        <taxon>Streptophyta</taxon>
        <taxon>Embryophyta</taxon>
        <taxon>Tracheophyta</taxon>
        <taxon>Spermatophyta</taxon>
        <taxon>Magnoliopsida</taxon>
        <taxon>eudicotyledons</taxon>
        <taxon>Gunneridae</taxon>
        <taxon>Pentapetalae</taxon>
        <taxon>rosids</taxon>
        <taxon>fabids</taxon>
        <taxon>Fabales</taxon>
        <taxon>Fabaceae</taxon>
        <taxon>Papilionoideae</taxon>
        <taxon>50 kb inversion clade</taxon>
        <taxon>NPAAA clade</taxon>
        <taxon>Hologalegina</taxon>
        <taxon>IRL clade</taxon>
        <taxon>Trifolieae</taxon>
        <taxon>Trifolium</taxon>
    </lineage>
</organism>
<evidence type="ECO:0000256" key="1">
    <source>
        <dbReference type="SAM" id="MobiDB-lite"/>
    </source>
</evidence>
<proteinExistence type="predicted"/>
<dbReference type="AlphaFoldDB" id="A0A392UVY4"/>
<keyword evidence="3" id="KW-1185">Reference proteome</keyword>
<feature type="non-terminal residue" evidence="2">
    <location>
        <position position="1"/>
    </location>
</feature>
<comment type="caution">
    <text evidence="2">The sequence shown here is derived from an EMBL/GenBank/DDBJ whole genome shotgun (WGS) entry which is preliminary data.</text>
</comment>
<dbReference type="EMBL" id="LXQA010989028">
    <property type="protein sequence ID" value="MCI80158.1"/>
    <property type="molecule type" value="Genomic_DNA"/>
</dbReference>
<feature type="region of interest" description="Disordered" evidence="1">
    <location>
        <begin position="1"/>
        <end position="42"/>
    </location>
</feature>
<reference evidence="2 3" key="1">
    <citation type="journal article" date="2018" name="Front. Plant Sci.">
        <title>Red Clover (Trifolium pratense) and Zigzag Clover (T. medium) - A Picture of Genomic Similarities and Differences.</title>
        <authorList>
            <person name="Dluhosova J."/>
            <person name="Istvanek J."/>
            <person name="Nedelnik J."/>
            <person name="Repkova J."/>
        </authorList>
    </citation>
    <scope>NUCLEOTIDE SEQUENCE [LARGE SCALE GENOMIC DNA]</scope>
    <source>
        <strain evidence="3">cv. 10/8</strain>
        <tissue evidence="2">Leaf</tissue>
    </source>
</reference>
<evidence type="ECO:0000313" key="2">
    <source>
        <dbReference type="EMBL" id="MCI80158.1"/>
    </source>
</evidence>
<name>A0A392UVY4_9FABA</name>
<accession>A0A392UVY4</accession>
<evidence type="ECO:0000313" key="3">
    <source>
        <dbReference type="Proteomes" id="UP000265520"/>
    </source>
</evidence>
<protein>
    <submittedName>
        <fullName evidence="2">Uncharacterized protein</fullName>
    </submittedName>
</protein>
<sequence>ARIETKCAKASEAKKKHEQKEESEGLEIVHHQGKRLEIHKLE</sequence>